<dbReference type="OrthoDB" id="5242975at2"/>
<evidence type="ECO:0000313" key="9">
    <source>
        <dbReference type="Proteomes" id="UP000198362"/>
    </source>
</evidence>
<evidence type="ECO:0000256" key="2">
    <source>
        <dbReference type="ARBA" id="ARBA00007362"/>
    </source>
</evidence>
<dbReference type="PANTHER" id="PTHR32322:SF9">
    <property type="entry name" value="AMINO-ACID METABOLITE EFFLUX PUMP-RELATED"/>
    <property type="match status" value="1"/>
</dbReference>
<keyword evidence="5 6" id="KW-0472">Membrane</keyword>
<gene>
    <name evidence="8" type="ORF">SAMN05421812_11961</name>
</gene>
<feature type="transmembrane region" description="Helical" evidence="6">
    <location>
        <begin position="75"/>
        <end position="95"/>
    </location>
</feature>
<comment type="subcellular location">
    <subcellularLocation>
        <location evidence="1">Membrane</location>
        <topology evidence="1">Multi-pass membrane protein</topology>
    </subcellularLocation>
</comment>
<evidence type="ECO:0000256" key="1">
    <source>
        <dbReference type="ARBA" id="ARBA00004141"/>
    </source>
</evidence>
<keyword evidence="3 6" id="KW-0812">Transmembrane</keyword>
<organism evidence="8 9">
    <name type="scientific">Asanoa hainanensis</name>
    <dbReference type="NCBI Taxonomy" id="560556"/>
    <lineage>
        <taxon>Bacteria</taxon>
        <taxon>Bacillati</taxon>
        <taxon>Actinomycetota</taxon>
        <taxon>Actinomycetes</taxon>
        <taxon>Micromonosporales</taxon>
        <taxon>Micromonosporaceae</taxon>
        <taxon>Asanoa</taxon>
    </lineage>
</organism>
<evidence type="ECO:0000256" key="4">
    <source>
        <dbReference type="ARBA" id="ARBA00022989"/>
    </source>
</evidence>
<name>A0A239PD66_9ACTN</name>
<feature type="transmembrane region" description="Helical" evidence="6">
    <location>
        <begin position="251"/>
        <end position="276"/>
    </location>
</feature>
<dbReference type="InterPro" id="IPR000620">
    <property type="entry name" value="EamA_dom"/>
</dbReference>
<dbReference type="Gene3D" id="1.10.3730.20">
    <property type="match status" value="1"/>
</dbReference>
<reference evidence="8 9" key="1">
    <citation type="submission" date="2017-06" db="EMBL/GenBank/DDBJ databases">
        <authorList>
            <person name="Kim H.J."/>
            <person name="Triplett B.A."/>
        </authorList>
    </citation>
    <scope>NUCLEOTIDE SEQUENCE [LARGE SCALE GENOMIC DNA]</scope>
    <source>
        <strain evidence="8 9">CGMCC 4.5593</strain>
    </source>
</reference>
<feature type="domain" description="EamA" evidence="7">
    <location>
        <begin position="160"/>
        <end position="297"/>
    </location>
</feature>
<proteinExistence type="inferred from homology"/>
<dbReference type="InterPro" id="IPR037185">
    <property type="entry name" value="EmrE-like"/>
</dbReference>
<feature type="transmembrane region" description="Helical" evidence="6">
    <location>
        <begin position="15"/>
        <end position="37"/>
    </location>
</feature>
<dbReference type="AlphaFoldDB" id="A0A239PD66"/>
<evidence type="ECO:0000259" key="7">
    <source>
        <dbReference type="Pfam" id="PF00892"/>
    </source>
</evidence>
<dbReference type="EMBL" id="FZPH01000019">
    <property type="protein sequence ID" value="SNT64980.1"/>
    <property type="molecule type" value="Genomic_DNA"/>
</dbReference>
<feature type="domain" description="EamA" evidence="7">
    <location>
        <begin position="19"/>
        <end position="148"/>
    </location>
</feature>
<evidence type="ECO:0000256" key="3">
    <source>
        <dbReference type="ARBA" id="ARBA00022692"/>
    </source>
</evidence>
<evidence type="ECO:0000256" key="6">
    <source>
        <dbReference type="SAM" id="Phobius"/>
    </source>
</evidence>
<dbReference type="InterPro" id="IPR050638">
    <property type="entry name" value="AA-Vitamin_Transporters"/>
</dbReference>
<dbReference type="GO" id="GO:0016020">
    <property type="term" value="C:membrane"/>
    <property type="evidence" value="ECO:0007669"/>
    <property type="project" value="UniProtKB-SubCell"/>
</dbReference>
<feature type="transmembrane region" description="Helical" evidence="6">
    <location>
        <begin position="107"/>
        <end position="124"/>
    </location>
</feature>
<dbReference type="PANTHER" id="PTHR32322">
    <property type="entry name" value="INNER MEMBRANE TRANSPORTER"/>
    <property type="match status" value="1"/>
</dbReference>
<dbReference type="Pfam" id="PF00892">
    <property type="entry name" value="EamA"/>
    <property type="match status" value="2"/>
</dbReference>
<keyword evidence="4 6" id="KW-1133">Transmembrane helix</keyword>
<comment type="similarity">
    <text evidence="2">Belongs to the EamA transporter family.</text>
</comment>
<protein>
    <submittedName>
        <fullName evidence="8">Permease of the drug/metabolite transporter (DMT) superfamily</fullName>
    </submittedName>
</protein>
<accession>A0A239PD66</accession>
<dbReference type="Proteomes" id="UP000198362">
    <property type="component" value="Unassembled WGS sequence"/>
</dbReference>
<sequence>MKTATTPDKADPRGWLPGFVLLGVIWGSSFLFIKVGVAELHPLYVTLGRVLAGVLTLLVVIAVTRDRLPRDLRLWGHLTVTGVVGTAMPFTLFGYGEERVSSSLAGIWNATTALLVLPLAVYLFRTERMTVNRAVGLLIGFIGVLVVLGVWEGLGGAQFTGQLMCIAAAACYAVAIPYTKRFISDSGASGLALAAGQLITATIALAIVAPLAVGAPTPLGDLSGKAIASILALGAIGTGLAFVLNMRNIQIVGATTASMVTYLIPVFAVVLGVLALDEHITWHQPVGAVIVLAGVAVAQGLIATRKRPRLAAMAPEAELATDRA</sequence>
<feature type="transmembrane region" description="Helical" evidence="6">
    <location>
        <begin position="282"/>
        <end position="303"/>
    </location>
</feature>
<evidence type="ECO:0000313" key="8">
    <source>
        <dbReference type="EMBL" id="SNT64980.1"/>
    </source>
</evidence>
<keyword evidence="9" id="KW-1185">Reference proteome</keyword>
<dbReference type="SUPFAM" id="SSF103481">
    <property type="entry name" value="Multidrug resistance efflux transporter EmrE"/>
    <property type="match status" value="2"/>
</dbReference>
<evidence type="ECO:0000256" key="5">
    <source>
        <dbReference type="ARBA" id="ARBA00023136"/>
    </source>
</evidence>
<dbReference type="RefSeq" id="WP_089254734.1">
    <property type="nucleotide sequence ID" value="NZ_FZPH01000019.1"/>
</dbReference>
<feature type="transmembrane region" description="Helical" evidence="6">
    <location>
        <begin position="131"/>
        <end position="151"/>
    </location>
</feature>
<feature type="transmembrane region" description="Helical" evidence="6">
    <location>
        <begin position="157"/>
        <end position="178"/>
    </location>
</feature>
<feature type="transmembrane region" description="Helical" evidence="6">
    <location>
        <begin position="43"/>
        <end position="63"/>
    </location>
</feature>
<feature type="transmembrane region" description="Helical" evidence="6">
    <location>
        <begin position="190"/>
        <end position="214"/>
    </location>
</feature>
<feature type="transmembrane region" description="Helical" evidence="6">
    <location>
        <begin position="226"/>
        <end position="244"/>
    </location>
</feature>